<evidence type="ECO:0000313" key="12">
    <source>
        <dbReference type="Proteomes" id="UP000054015"/>
    </source>
</evidence>
<dbReference type="PATRIC" id="fig|2234.6.peg.1118"/>
<keyword evidence="6 9" id="KW-0812">Transmembrane</keyword>
<protein>
    <submittedName>
        <fullName evidence="10">Phosphate transporter</fullName>
    </submittedName>
</protein>
<comment type="subcellular location">
    <subcellularLocation>
        <location evidence="2">Membrane</location>
        <topology evidence="2">Multi-pass membrane protein</topology>
    </subcellularLocation>
</comment>
<dbReference type="EMBL" id="LGEX01000126">
    <property type="protein sequence ID" value="KUK05408.1"/>
    <property type="molecule type" value="Genomic_DNA"/>
</dbReference>
<feature type="transmembrane region" description="Helical" evidence="9">
    <location>
        <begin position="125"/>
        <end position="147"/>
    </location>
</feature>
<keyword evidence="8 9" id="KW-0472">Membrane</keyword>
<comment type="function">
    <text evidence="1">Potential transporter for phosphate.</text>
</comment>
<feature type="transmembrane region" description="Helical" evidence="9">
    <location>
        <begin position="196"/>
        <end position="216"/>
    </location>
</feature>
<evidence type="ECO:0000256" key="8">
    <source>
        <dbReference type="ARBA" id="ARBA00023136"/>
    </source>
</evidence>
<feature type="transmembrane region" description="Helical" evidence="9">
    <location>
        <begin position="41"/>
        <end position="60"/>
    </location>
</feature>
<name>A0A101DBR0_ARCFL</name>
<dbReference type="GO" id="GO:0035435">
    <property type="term" value="P:phosphate ion transmembrane transport"/>
    <property type="evidence" value="ECO:0007669"/>
    <property type="project" value="TreeGrafter"/>
</dbReference>
<dbReference type="InterPro" id="IPR001204">
    <property type="entry name" value="Phos_transporter"/>
</dbReference>
<feature type="transmembrane region" description="Helical" evidence="9">
    <location>
        <begin position="263"/>
        <end position="280"/>
    </location>
</feature>
<evidence type="ECO:0000256" key="1">
    <source>
        <dbReference type="ARBA" id="ARBA00001981"/>
    </source>
</evidence>
<reference evidence="10" key="1">
    <citation type="journal article" date="2015" name="MBio">
        <title>Genome-resolved metagenomic analysis reveals roles for candidate phyla and other microbial community members in biogeochemical transformations in oil reservoirs.</title>
        <authorList>
            <person name="Hu P."/>
            <person name="Tom L."/>
            <person name="Singh A."/>
            <person name="Thomas B.C."/>
            <person name="Baker B.J."/>
            <person name="Piceno Y.M."/>
            <person name="Andersen G.L."/>
            <person name="Banfield J.F."/>
        </authorList>
    </citation>
    <scope>NUCLEOTIDE SEQUENCE [LARGE SCALE GENOMIC DNA]</scope>
    <source>
        <strain evidence="11">49_2300</strain>
        <strain evidence="10">49_95</strain>
    </source>
</reference>
<evidence type="ECO:0000256" key="9">
    <source>
        <dbReference type="SAM" id="Phobius"/>
    </source>
</evidence>
<evidence type="ECO:0000256" key="5">
    <source>
        <dbReference type="ARBA" id="ARBA00022592"/>
    </source>
</evidence>
<dbReference type="Proteomes" id="UP000054307">
    <property type="component" value="Unassembled WGS sequence"/>
</dbReference>
<organism evidence="10 13">
    <name type="scientific">Archaeoglobus fulgidus</name>
    <dbReference type="NCBI Taxonomy" id="2234"/>
    <lineage>
        <taxon>Archaea</taxon>
        <taxon>Methanobacteriati</taxon>
        <taxon>Methanobacteriota</taxon>
        <taxon>Archaeoglobi</taxon>
        <taxon>Archaeoglobales</taxon>
        <taxon>Archaeoglobaceae</taxon>
        <taxon>Archaeoglobus</taxon>
    </lineage>
</organism>
<dbReference type="EMBL" id="LGEQ01000061">
    <property type="protein sequence ID" value="KUJ92628.1"/>
    <property type="molecule type" value="Genomic_DNA"/>
</dbReference>
<sequence>MIELVPAIAALLIAFSIGSNDTSNAFGICIGCRVIEFKKATFLLLVFATLGIFLQGHSVMKTVGKDLVEMNYKISTLALVTSALIIVSSNFRGFPVSTHQVIVGSIAGAGLACGMGVDPAVLNRIIMSWVFSPLAAGALSVTTFFILEKIFRKFSFLILDRVLKVLLLISGILIAYNTGANELATAMAAVVYSGSLSFPAAAIFGVLMLWLGAFLLSQRVIETVCKGITTLDPKSGFSAHFGAGISVLIFTTFGMPISTTYCMIGGIASVGFAKSVRAVRIETLKRVVLNFVTVPLFAFAVTFSVSTMIISFL</sequence>
<evidence type="ECO:0000256" key="3">
    <source>
        <dbReference type="ARBA" id="ARBA00009916"/>
    </source>
</evidence>
<comment type="similarity">
    <text evidence="3">Belongs to the inorganic phosphate transporter (PiT) (TC 2.A.20) family.</text>
</comment>
<gene>
    <name evidence="10" type="ORF">XD40_2168</name>
    <name evidence="11" type="ORF">XD48_2360</name>
</gene>
<dbReference type="GO" id="GO:0005315">
    <property type="term" value="F:phosphate transmembrane transporter activity"/>
    <property type="evidence" value="ECO:0007669"/>
    <property type="project" value="InterPro"/>
</dbReference>
<dbReference type="AlphaFoldDB" id="A0A101DBR0"/>
<feature type="transmembrane region" description="Helical" evidence="9">
    <location>
        <begin position="154"/>
        <end position="176"/>
    </location>
</feature>
<evidence type="ECO:0000256" key="7">
    <source>
        <dbReference type="ARBA" id="ARBA00022989"/>
    </source>
</evidence>
<keyword evidence="5" id="KW-0592">Phosphate transport</keyword>
<evidence type="ECO:0000256" key="4">
    <source>
        <dbReference type="ARBA" id="ARBA00022448"/>
    </source>
</evidence>
<reference evidence="12 13" key="2">
    <citation type="journal article" date="2015" name="MBio">
        <title>Genome-Resolved Metagenomic Analysis Reveals Roles for Candidate Phyla and Other Microbial Community Members in Biogeochemical Transformations in Oil Reservoirs.</title>
        <authorList>
            <person name="Hu P."/>
            <person name="Tom L."/>
            <person name="Singh A."/>
            <person name="Thomas B.C."/>
            <person name="Baker B.J."/>
            <person name="Piceno Y.M."/>
            <person name="Andersen G.L."/>
            <person name="Banfield J.F."/>
        </authorList>
    </citation>
    <scope>NUCLEOTIDE SEQUENCE [LARGE SCALE GENOMIC DNA]</scope>
</reference>
<evidence type="ECO:0000256" key="6">
    <source>
        <dbReference type="ARBA" id="ARBA00022692"/>
    </source>
</evidence>
<proteinExistence type="inferred from homology"/>
<dbReference type="Pfam" id="PF01384">
    <property type="entry name" value="PHO4"/>
    <property type="match status" value="1"/>
</dbReference>
<evidence type="ECO:0000313" key="10">
    <source>
        <dbReference type="EMBL" id="KUJ92628.1"/>
    </source>
</evidence>
<dbReference type="PANTHER" id="PTHR11101">
    <property type="entry name" value="PHOSPHATE TRANSPORTER"/>
    <property type="match status" value="1"/>
</dbReference>
<evidence type="ECO:0000313" key="11">
    <source>
        <dbReference type="EMBL" id="KUK05408.1"/>
    </source>
</evidence>
<dbReference type="PANTHER" id="PTHR11101:SF80">
    <property type="entry name" value="PHOSPHATE TRANSPORTER"/>
    <property type="match status" value="1"/>
</dbReference>
<feature type="transmembrane region" description="Helical" evidence="9">
    <location>
        <begin position="72"/>
        <end position="91"/>
    </location>
</feature>
<keyword evidence="4" id="KW-0813">Transport</keyword>
<evidence type="ECO:0000256" key="2">
    <source>
        <dbReference type="ARBA" id="ARBA00004141"/>
    </source>
</evidence>
<accession>A0A101DBR0</accession>
<dbReference type="GO" id="GO:0016020">
    <property type="term" value="C:membrane"/>
    <property type="evidence" value="ECO:0007669"/>
    <property type="project" value="UniProtKB-SubCell"/>
</dbReference>
<feature type="transmembrane region" description="Helical" evidence="9">
    <location>
        <begin position="237"/>
        <end position="257"/>
    </location>
</feature>
<dbReference type="Proteomes" id="UP000054015">
    <property type="component" value="Unassembled WGS sequence"/>
</dbReference>
<feature type="transmembrane region" description="Helical" evidence="9">
    <location>
        <begin position="287"/>
        <end position="312"/>
    </location>
</feature>
<evidence type="ECO:0000313" key="13">
    <source>
        <dbReference type="Proteomes" id="UP000054307"/>
    </source>
</evidence>
<keyword evidence="7 9" id="KW-1133">Transmembrane helix</keyword>
<comment type="caution">
    <text evidence="10">The sequence shown here is derived from an EMBL/GenBank/DDBJ whole genome shotgun (WGS) entry which is preliminary data.</text>
</comment>